<dbReference type="NCBIfam" id="TIGR01145">
    <property type="entry name" value="ATP_synt_delta"/>
    <property type="match status" value="1"/>
</dbReference>
<dbReference type="Proteomes" id="UP000480178">
    <property type="component" value="Chromosome"/>
</dbReference>
<keyword evidence="6 7" id="KW-0066">ATP synthesis</keyword>
<dbReference type="GO" id="GO:0005886">
    <property type="term" value="C:plasma membrane"/>
    <property type="evidence" value="ECO:0007669"/>
    <property type="project" value="UniProtKB-SubCell"/>
</dbReference>
<comment type="similarity">
    <text evidence="7">Belongs to the ATPase delta chain family.</text>
</comment>
<dbReference type="PRINTS" id="PR00125">
    <property type="entry name" value="ATPASEDELTA"/>
</dbReference>
<keyword evidence="4 7" id="KW-0406">Ion transport</keyword>
<accession>A0A6C0GN18</accession>
<comment type="function">
    <text evidence="7">F(1)F(0) ATP synthase produces ATP from ADP in the presence of a proton or sodium gradient. F-type ATPases consist of two structural domains, F(1) containing the extramembraneous catalytic core and F(0) containing the membrane proton channel, linked together by a central stalk and a peripheral stalk. During catalysis, ATP synthesis in the catalytic domain of F(1) is coupled via a rotary mechanism of the central stalk subunits to proton translocation.</text>
</comment>
<gene>
    <name evidence="7 8" type="primary">atpH</name>
    <name evidence="8" type="ORF">GXP67_21455</name>
</gene>
<keyword evidence="7" id="KW-0139">CF(1)</keyword>
<dbReference type="Pfam" id="PF00213">
    <property type="entry name" value="OSCP"/>
    <property type="match status" value="1"/>
</dbReference>
<dbReference type="GO" id="GO:0045259">
    <property type="term" value="C:proton-transporting ATP synthase complex"/>
    <property type="evidence" value="ECO:0007669"/>
    <property type="project" value="UniProtKB-KW"/>
</dbReference>
<protein>
    <recommendedName>
        <fullName evidence="7">ATP synthase subunit delta</fullName>
    </recommendedName>
    <alternativeName>
        <fullName evidence="7">ATP synthase F(1) sector subunit delta</fullName>
    </alternativeName>
    <alternativeName>
        <fullName evidence="7">F-type ATPase subunit delta</fullName>
        <shortName evidence="7">F-ATPase subunit delta</shortName>
    </alternativeName>
</protein>
<dbReference type="InterPro" id="IPR026015">
    <property type="entry name" value="ATP_synth_OSCP/delta_N_sf"/>
</dbReference>
<dbReference type="AlphaFoldDB" id="A0A6C0GN18"/>
<name>A0A6C0GN18_9BACT</name>
<evidence type="ECO:0000313" key="9">
    <source>
        <dbReference type="Proteomes" id="UP000480178"/>
    </source>
</evidence>
<proteinExistence type="inferred from homology"/>
<keyword evidence="2 7" id="KW-0813">Transport</keyword>
<dbReference type="KEGG" id="rhoz:GXP67_21455"/>
<organism evidence="8 9">
    <name type="scientific">Rhodocytophaga rosea</name>
    <dbReference type="NCBI Taxonomy" id="2704465"/>
    <lineage>
        <taxon>Bacteria</taxon>
        <taxon>Pseudomonadati</taxon>
        <taxon>Bacteroidota</taxon>
        <taxon>Cytophagia</taxon>
        <taxon>Cytophagales</taxon>
        <taxon>Rhodocytophagaceae</taxon>
        <taxon>Rhodocytophaga</taxon>
    </lineage>
</organism>
<dbReference type="EMBL" id="CP048222">
    <property type="protein sequence ID" value="QHT69030.1"/>
    <property type="molecule type" value="Genomic_DNA"/>
</dbReference>
<keyword evidence="9" id="KW-1185">Reference proteome</keyword>
<evidence type="ECO:0000256" key="4">
    <source>
        <dbReference type="ARBA" id="ARBA00023065"/>
    </source>
</evidence>
<reference evidence="8 9" key="1">
    <citation type="submission" date="2020-01" db="EMBL/GenBank/DDBJ databases">
        <authorList>
            <person name="Kim M.K."/>
        </authorList>
    </citation>
    <scope>NUCLEOTIDE SEQUENCE [LARGE SCALE GENOMIC DNA]</scope>
    <source>
        <strain evidence="8 9">172606-1</strain>
    </source>
</reference>
<dbReference type="InterPro" id="IPR020781">
    <property type="entry name" value="ATPase_OSCP/d_CS"/>
</dbReference>
<evidence type="ECO:0000256" key="1">
    <source>
        <dbReference type="ARBA" id="ARBA00004370"/>
    </source>
</evidence>
<dbReference type="HAMAP" id="MF_01416">
    <property type="entry name" value="ATP_synth_delta_bact"/>
    <property type="match status" value="1"/>
</dbReference>
<sequence length="179" mass="20954">MVESRAASRYAKALLELAQEQNVLEQVHEDMLFFARTVEENRGLLLMLQSPVVPHFKKYSILKEIFQSRVHPTTFSIFEIITNKNREKILYDIAKSFHELYNSFNNIQVAQVITTFPLDEQQRIQFRKITEEVTGKKIELQEKIDPALIGGFVLRIGDRQVDESIKGKLQRLQYDFIHS</sequence>
<evidence type="ECO:0000256" key="6">
    <source>
        <dbReference type="ARBA" id="ARBA00023310"/>
    </source>
</evidence>
<evidence type="ECO:0000256" key="5">
    <source>
        <dbReference type="ARBA" id="ARBA00023136"/>
    </source>
</evidence>
<evidence type="ECO:0000256" key="7">
    <source>
        <dbReference type="HAMAP-Rule" id="MF_01416"/>
    </source>
</evidence>
<keyword evidence="3 7" id="KW-0375">Hydrogen ion transport</keyword>
<keyword evidence="5 7" id="KW-0472">Membrane</keyword>
<comment type="function">
    <text evidence="7">This protein is part of the stalk that links CF(0) to CF(1). It either transmits conformational changes from CF(0) to CF(1) or is implicated in proton conduction.</text>
</comment>
<dbReference type="PANTHER" id="PTHR11910">
    <property type="entry name" value="ATP SYNTHASE DELTA CHAIN"/>
    <property type="match status" value="1"/>
</dbReference>
<dbReference type="Gene3D" id="1.10.520.20">
    <property type="entry name" value="N-terminal domain of the delta subunit of the F1F0-ATP synthase"/>
    <property type="match status" value="1"/>
</dbReference>
<evidence type="ECO:0000256" key="2">
    <source>
        <dbReference type="ARBA" id="ARBA00022448"/>
    </source>
</evidence>
<evidence type="ECO:0000256" key="3">
    <source>
        <dbReference type="ARBA" id="ARBA00022781"/>
    </source>
</evidence>
<comment type="subcellular location">
    <subcellularLocation>
        <location evidence="7">Cell membrane</location>
        <topology evidence="7">Peripheral membrane protein</topology>
    </subcellularLocation>
    <subcellularLocation>
        <location evidence="1">Membrane</location>
    </subcellularLocation>
</comment>
<evidence type="ECO:0000313" key="8">
    <source>
        <dbReference type="EMBL" id="QHT69030.1"/>
    </source>
</evidence>
<dbReference type="SUPFAM" id="SSF47928">
    <property type="entry name" value="N-terminal domain of the delta subunit of the F1F0-ATP synthase"/>
    <property type="match status" value="1"/>
</dbReference>
<keyword evidence="7" id="KW-1003">Cell membrane</keyword>
<dbReference type="PROSITE" id="PS00389">
    <property type="entry name" value="ATPASE_DELTA"/>
    <property type="match status" value="1"/>
</dbReference>
<dbReference type="RefSeq" id="WP_162445025.1">
    <property type="nucleotide sequence ID" value="NZ_CP048222.1"/>
</dbReference>
<dbReference type="InterPro" id="IPR000711">
    <property type="entry name" value="ATPase_OSCP/dsu"/>
</dbReference>
<dbReference type="GO" id="GO:0046933">
    <property type="term" value="F:proton-transporting ATP synthase activity, rotational mechanism"/>
    <property type="evidence" value="ECO:0007669"/>
    <property type="project" value="UniProtKB-UniRule"/>
</dbReference>